<evidence type="ECO:0000256" key="6">
    <source>
        <dbReference type="ARBA" id="ARBA00023136"/>
    </source>
</evidence>
<dbReference type="InterPro" id="IPR027417">
    <property type="entry name" value="P-loop_NTPase"/>
</dbReference>
<comment type="subcellular location">
    <subcellularLocation>
        <location evidence="9">Cell membrane</location>
        <topology evidence="9">Peripheral membrane protein</topology>
        <orientation evidence="9">Cytoplasmic side</orientation>
    </subcellularLocation>
    <subcellularLocation>
        <location evidence="9">Cytoplasm</location>
    </subcellularLocation>
</comment>
<dbReference type="PANTHER" id="PTHR43134">
    <property type="entry name" value="SIGNAL RECOGNITION PARTICLE RECEPTOR SUBUNIT ALPHA"/>
    <property type="match status" value="1"/>
</dbReference>
<evidence type="ECO:0000256" key="9">
    <source>
        <dbReference type="HAMAP-Rule" id="MF_00920"/>
    </source>
</evidence>
<dbReference type="EMBL" id="JAEKJR010000001">
    <property type="protein sequence ID" value="MBN8429686.1"/>
    <property type="molecule type" value="Genomic_DNA"/>
</dbReference>
<dbReference type="SMART" id="SM00962">
    <property type="entry name" value="SRP54"/>
    <property type="match status" value="1"/>
</dbReference>
<dbReference type="InterPro" id="IPR000897">
    <property type="entry name" value="SRP54_GTPase_dom"/>
</dbReference>
<comment type="function">
    <text evidence="9">Involved in targeting and insertion of nascent membrane proteins into the cytoplasmic membrane. Acts as a receptor for the complex formed by the signal recognition particle (SRP) and the ribosome-nascent chain (RNC). Interaction with SRP-RNC leads to the transfer of the RNC complex to the Sec translocase for insertion into the membrane, the hydrolysis of GTP by both Ffh and FtsY, and the dissociation of the SRP-FtsY complex into the individual components.</text>
</comment>
<keyword evidence="2 9" id="KW-0963">Cytoplasm</keyword>
<comment type="catalytic activity">
    <reaction evidence="8 9">
        <text>GTP + H2O = GDP + phosphate + H(+)</text>
        <dbReference type="Rhea" id="RHEA:19669"/>
        <dbReference type="ChEBI" id="CHEBI:15377"/>
        <dbReference type="ChEBI" id="CHEBI:15378"/>
        <dbReference type="ChEBI" id="CHEBI:37565"/>
        <dbReference type="ChEBI" id="CHEBI:43474"/>
        <dbReference type="ChEBI" id="CHEBI:58189"/>
        <dbReference type="EC" id="3.6.5.4"/>
    </reaction>
</comment>
<evidence type="ECO:0000256" key="4">
    <source>
        <dbReference type="ARBA" id="ARBA00022801"/>
    </source>
</evidence>
<sequence>MIFDFLRKNKPEADASTKEREDAIPAPAADEPELVIPENLRADGGPEHADAAAPEASPPAEETLSVEEAPESGFDPAAAVAAEAEAPDAPQAQEAAESAPQPETQEKPRKEGFFARIRRGLSRTSSQFAEGMGNLFLGAKEIDEELMEELETQLLMADVGLDATTEIIDRLTDRVSRRELSNGEALYKALQEELAGLLDKVEAPLAIDQAKQPFVILVVGVNGVGKTTTIGKLAHRFLNEGKSVMLAAGDTFRAAAVEQLQVWGQRHDVPVVAQHTGADSASVIFDAIQSAQSRGVDVVIADTAGRLHNKANLMEELSKVRRVMSKLDGSAPHEVLLVLDAGTGQNALSQAETFRDSAGVTGLVLTKLDGTAKGGVIFALAQKLGIPVRFIGVGEQAEDLQPFVAKDFVAALFNRSQG</sequence>
<evidence type="ECO:0000256" key="2">
    <source>
        <dbReference type="ARBA" id="ARBA00022490"/>
    </source>
</evidence>
<evidence type="ECO:0000259" key="11">
    <source>
        <dbReference type="PROSITE" id="PS00300"/>
    </source>
</evidence>
<evidence type="ECO:0000256" key="7">
    <source>
        <dbReference type="ARBA" id="ARBA00023170"/>
    </source>
</evidence>
<evidence type="ECO:0000256" key="1">
    <source>
        <dbReference type="ARBA" id="ARBA00022475"/>
    </source>
</evidence>
<keyword evidence="7 9" id="KW-0675">Receptor</keyword>
<feature type="region of interest" description="Disordered" evidence="10">
    <location>
        <begin position="1"/>
        <end position="111"/>
    </location>
</feature>
<evidence type="ECO:0000256" key="3">
    <source>
        <dbReference type="ARBA" id="ARBA00022741"/>
    </source>
</evidence>
<dbReference type="SMART" id="SM00963">
    <property type="entry name" value="SRP54_N"/>
    <property type="match status" value="1"/>
</dbReference>
<keyword evidence="13" id="KW-1185">Reference proteome</keyword>
<proteinExistence type="inferred from homology"/>
<feature type="compositionally biased region" description="Low complexity" evidence="10">
    <location>
        <begin position="51"/>
        <end position="62"/>
    </location>
</feature>
<evidence type="ECO:0000313" key="13">
    <source>
        <dbReference type="Proteomes" id="UP000664293"/>
    </source>
</evidence>
<dbReference type="RefSeq" id="WP_206998555.1">
    <property type="nucleotide sequence ID" value="NZ_JAEKJR010000001.1"/>
</dbReference>
<protein>
    <recommendedName>
        <fullName evidence="9">Signal recognition particle receptor FtsY</fullName>
        <shortName evidence="9">SRP receptor</shortName>
        <ecNumber evidence="9">3.6.5.4</ecNumber>
    </recommendedName>
</protein>
<dbReference type="InterPro" id="IPR036225">
    <property type="entry name" value="SRP/SRP_N"/>
</dbReference>
<comment type="similarity">
    <text evidence="9">Belongs to the GTP-binding SRP family. FtsY subfamily.</text>
</comment>
<dbReference type="EC" id="3.6.5.4" evidence="9"/>
<comment type="caution">
    <text evidence="12">The sequence shown here is derived from an EMBL/GenBank/DDBJ whole genome shotgun (WGS) entry which is preliminary data.</text>
</comment>
<reference evidence="12 13" key="1">
    <citation type="submission" date="2020-12" db="EMBL/GenBank/DDBJ databases">
        <title>Oil enriched cultivation method for isolating marine PHA-producing bacteria.</title>
        <authorList>
            <person name="Zheng W."/>
            <person name="Yu S."/>
            <person name="Huang Y."/>
        </authorList>
    </citation>
    <scope>NUCLEOTIDE SEQUENCE [LARGE SCALE GENOMIC DNA]</scope>
    <source>
        <strain evidence="12 13">SN0-2</strain>
    </source>
</reference>
<dbReference type="CDD" id="cd17874">
    <property type="entry name" value="FtsY"/>
    <property type="match status" value="1"/>
</dbReference>
<evidence type="ECO:0000256" key="8">
    <source>
        <dbReference type="ARBA" id="ARBA00048027"/>
    </source>
</evidence>
<feature type="compositionally biased region" description="Basic and acidic residues" evidence="10">
    <location>
        <begin position="1"/>
        <end position="23"/>
    </location>
</feature>
<dbReference type="HAMAP" id="MF_00920">
    <property type="entry name" value="FtsY"/>
    <property type="match status" value="1"/>
</dbReference>
<name>A0ABS3E317_9GAMM</name>
<gene>
    <name evidence="9 12" type="primary">ftsY</name>
    <name evidence="12" type="ORF">JF535_02355</name>
</gene>
<dbReference type="InterPro" id="IPR042101">
    <property type="entry name" value="SRP54_N_sf"/>
</dbReference>
<organism evidence="12 13">
    <name type="scientific">Microbulbifer salipaludis</name>
    <dbReference type="NCBI Taxonomy" id="187980"/>
    <lineage>
        <taxon>Bacteria</taxon>
        <taxon>Pseudomonadati</taxon>
        <taxon>Pseudomonadota</taxon>
        <taxon>Gammaproteobacteria</taxon>
        <taxon>Cellvibrionales</taxon>
        <taxon>Microbulbiferaceae</taxon>
        <taxon>Microbulbifer</taxon>
    </lineage>
</organism>
<feature type="binding site" evidence="9">
    <location>
        <begin position="220"/>
        <end position="227"/>
    </location>
    <ligand>
        <name>GTP</name>
        <dbReference type="ChEBI" id="CHEBI:37565"/>
    </ligand>
</feature>
<dbReference type="Pfam" id="PF00448">
    <property type="entry name" value="SRP54"/>
    <property type="match status" value="1"/>
</dbReference>
<dbReference type="SUPFAM" id="SSF52540">
    <property type="entry name" value="P-loop containing nucleoside triphosphate hydrolases"/>
    <property type="match status" value="1"/>
</dbReference>
<dbReference type="Proteomes" id="UP000664293">
    <property type="component" value="Unassembled WGS sequence"/>
</dbReference>
<feature type="binding site" evidence="9">
    <location>
        <begin position="302"/>
        <end position="306"/>
    </location>
    <ligand>
        <name>GTP</name>
        <dbReference type="ChEBI" id="CHEBI:37565"/>
    </ligand>
</feature>
<dbReference type="Gene3D" id="1.20.120.140">
    <property type="entry name" value="Signal recognition particle SRP54, nucleotide-binding domain"/>
    <property type="match status" value="1"/>
</dbReference>
<accession>A0ABS3E317</accession>
<dbReference type="NCBIfam" id="TIGR00064">
    <property type="entry name" value="ftsY"/>
    <property type="match status" value="1"/>
</dbReference>
<keyword evidence="1 9" id="KW-1003">Cell membrane</keyword>
<dbReference type="SUPFAM" id="SSF47364">
    <property type="entry name" value="Domain of the SRP/SRP receptor G-proteins"/>
    <property type="match status" value="1"/>
</dbReference>
<feature type="binding site" evidence="9">
    <location>
        <begin position="366"/>
        <end position="369"/>
    </location>
    <ligand>
        <name>GTP</name>
        <dbReference type="ChEBI" id="CHEBI:37565"/>
    </ligand>
</feature>
<evidence type="ECO:0000256" key="10">
    <source>
        <dbReference type="SAM" id="MobiDB-lite"/>
    </source>
</evidence>
<dbReference type="InterPro" id="IPR004390">
    <property type="entry name" value="SR_rcpt_FtsY"/>
</dbReference>
<keyword evidence="6 9" id="KW-0472">Membrane</keyword>
<dbReference type="InterPro" id="IPR003593">
    <property type="entry name" value="AAA+_ATPase"/>
</dbReference>
<keyword evidence="5 9" id="KW-0342">GTP-binding</keyword>
<evidence type="ECO:0000313" key="12">
    <source>
        <dbReference type="EMBL" id="MBN8429686.1"/>
    </source>
</evidence>
<feature type="compositionally biased region" description="Low complexity" evidence="10">
    <location>
        <begin position="76"/>
        <end position="103"/>
    </location>
</feature>
<keyword evidence="4 9" id="KW-0378">Hydrolase</keyword>
<dbReference type="InterPro" id="IPR013822">
    <property type="entry name" value="Signal_recog_particl_SRP54_hlx"/>
</dbReference>
<dbReference type="SMART" id="SM00382">
    <property type="entry name" value="AAA"/>
    <property type="match status" value="1"/>
</dbReference>
<feature type="compositionally biased region" description="Basic and acidic residues" evidence="10">
    <location>
        <begin position="40"/>
        <end position="50"/>
    </location>
</feature>
<dbReference type="Gene3D" id="3.40.50.300">
    <property type="entry name" value="P-loop containing nucleotide triphosphate hydrolases"/>
    <property type="match status" value="1"/>
</dbReference>
<dbReference type="Pfam" id="PF02881">
    <property type="entry name" value="SRP54_N"/>
    <property type="match status" value="1"/>
</dbReference>
<feature type="domain" description="SRP54-type proteins GTP-binding" evidence="11">
    <location>
        <begin position="387"/>
        <end position="400"/>
    </location>
</feature>
<comment type="subunit">
    <text evidence="9">Part of the signal recognition particle protein translocation system, which is composed of SRP and FtsY. SRP is a ribonucleoprotein composed of Ffh and a 4.5S RNA molecule.</text>
</comment>
<keyword evidence="3 9" id="KW-0547">Nucleotide-binding</keyword>
<dbReference type="PANTHER" id="PTHR43134:SF1">
    <property type="entry name" value="SIGNAL RECOGNITION PARTICLE RECEPTOR SUBUNIT ALPHA"/>
    <property type="match status" value="1"/>
</dbReference>
<dbReference type="PROSITE" id="PS00300">
    <property type="entry name" value="SRP54"/>
    <property type="match status" value="1"/>
</dbReference>
<evidence type="ECO:0000256" key="5">
    <source>
        <dbReference type="ARBA" id="ARBA00023134"/>
    </source>
</evidence>